<protein>
    <submittedName>
        <fullName evidence="1">Uncharacterized protein</fullName>
    </submittedName>
</protein>
<comment type="caution">
    <text evidence="1">The sequence shown here is derived from an EMBL/GenBank/DDBJ whole genome shotgun (WGS) entry which is preliminary data.</text>
</comment>
<proteinExistence type="predicted"/>
<evidence type="ECO:0000313" key="1">
    <source>
        <dbReference type="EMBL" id="KAJ9111057.1"/>
    </source>
</evidence>
<accession>A0ACC2WJ03</accession>
<dbReference type="Proteomes" id="UP001241377">
    <property type="component" value="Unassembled WGS sequence"/>
</dbReference>
<name>A0ACC2WJ03_9TREE</name>
<reference evidence="1" key="1">
    <citation type="submission" date="2023-04" db="EMBL/GenBank/DDBJ databases">
        <title>Draft Genome sequencing of Naganishia species isolated from polar environments using Oxford Nanopore Technology.</title>
        <authorList>
            <person name="Leo P."/>
            <person name="Venkateswaran K."/>
        </authorList>
    </citation>
    <scope>NUCLEOTIDE SEQUENCE</scope>
    <source>
        <strain evidence="1">MNA-CCFEE 5261</strain>
    </source>
</reference>
<dbReference type="EMBL" id="JASBWR010000009">
    <property type="protein sequence ID" value="KAJ9111057.1"/>
    <property type="molecule type" value="Genomic_DNA"/>
</dbReference>
<sequence>MADTLPRDLWIRQLEALPPRTILTSLQTHSHQSTHTTDALAEYLKARAGVEADYVQSLGKLQRRFEGAVQGGQGNGEDGGVGERMFGELALTVKLHSDYASIITRDYAEPLRTLPSLPATSSERLERTLKAYESANSKIAKAQKKGGAKLVAAQQDAADLQRQLSVQLVPEFIALAQGTTSDRLTTIKELGVKWETWQAEMGNRRTSAGETGMMQVLAWEPEEFVRSIPKNLFGVTSGGGFVDTHSSTVRGTAGTPTRSSTLRRPTITSDASSARSSRHPSDLFTSSAAGGGGAPATPSTGSGGGGGGFASTLKSKFGRKNSTLSPAAAAGGGGSLRGRAGSDARQQQQGQYGNDSLMTRVKDTAAPAPAAPLASPLPLDTSAHRGGRVDDEGFSVPPDDRGYAPWERTTTAGAATGGRRRDLLDDDDGHVEGYSGHDIGNREEPTTITALPPTASPLDHDDEFTTGTNNANINNNKFTSLSLAATPIQESEAERAAALAKMQSTLLAQGGPSSTTTAPNRRATMRARRDVRNTMFTALDRAGDETSLGETVKRQRGASGDIFGSPSATTTTPPARGVAALATNIRAPDSAVSSPASTTMNPFGSSALVGPGLRASFTETVNAVIKAGTVQRIMITGEISLVLKDTHVSGLDTSVPLHIRLDAFEQLEKVAPNPKYLAQVPNTPGEYLLDLDTLAHHTSAAAPNARSPILFKYQVHIGDGKAGEWAPLEIMPQWKPMKGETRLVLTYAVNTGGRLAARVASSSSSPFDSGDENGAAVMLQDLTLTVGLSGPPVTTVQAKPPGGTWSPERRKMTWSLPDLSLKPSSSSEGKIVARFVTEGEDVGIPEQVTAQWRINGTLNTGLDVVVVDQAVGWKFEQVRRGVVSGKYVAE</sequence>
<organism evidence="1 2">
    <name type="scientific">Naganishia cerealis</name>
    <dbReference type="NCBI Taxonomy" id="610337"/>
    <lineage>
        <taxon>Eukaryota</taxon>
        <taxon>Fungi</taxon>
        <taxon>Dikarya</taxon>
        <taxon>Basidiomycota</taxon>
        <taxon>Agaricomycotina</taxon>
        <taxon>Tremellomycetes</taxon>
        <taxon>Filobasidiales</taxon>
        <taxon>Filobasidiaceae</taxon>
        <taxon>Naganishia</taxon>
    </lineage>
</organism>
<gene>
    <name evidence="1" type="ORF">QFC19_001255</name>
</gene>
<evidence type="ECO:0000313" key="2">
    <source>
        <dbReference type="Proteomes" id="UP001241377"/>
    </source>
</evidence>
<keyword evidence="2" id="KW-1185">Reference proteome</keyword>